<accession>A0A2M8GLJ9</accession>
<feature type="transmembrane region" description="Helical" evidence="6">
    <location>
        <begin position="184"/>
        <end position="206"/>
    </location>
</feature>
<keyword evidence="3 6" id="KW-0812">Transmembrane</keyword>
<dbReference type="InterPro" id="IPR050638">
    <property type="entry name" value="AA-Vitamin_Transporters"/>
</dbReference>
<dbReference type="InterPro" id="IPR037185">
    <property type="entry name" value="EmrE-like"/>
</dbReference>
<dbReference type="Pfam" id="PF00892">
    <property type="entry name" value="EamA"/>
    <property type="match status" value="2"/>
</dbReference>
<comment type="subcellular location">
    <subcellularLocation>
        <location evidence="1">Cell membrane</location>
        <topology evidence="1">Multi-pass membrane protein</topology>
    </subcellularLocation>
</comment>
<evidence type="ECO:0000259" key="7">
    <source>
        <dbReference type="Pfam" id="PF00892"/>
    </source>
</evidence>
<evidence type="ECO:0000256" key="2">
    <source>
        <dbReference type="ARBA" id="ARBA00022475"/>
    </source>
</evidence>
<feature type="transmembrane region" description="Helical" evidence="6">
    <location>
        <begin position="68"/>
        <end position="90"/>
    </location>
</feature>
<organism evidence="8 9">
    <name type="scientific">Candidatus Roizmanbacteria bacterium CG_4_8_14_3_um_filter_36_10</name>
    <dbReference type="NCBI Taxonomy" id="1974834"/>
    <lineage>
        <taxon>Bacteria</taxon>
        <taxon>Candidatus Roizmaniibacteriota</taxon>
    </lineage>
</organism>
<feature type="transmembrane region" description="Helical" evidence="6">
    <location>
        <begin position="250"/>
        <end position="270"/>
    </location>
</feature>
<feature type="transmembrane region" description="Helical" evidence="6">
    <location>
        <begin position="122"/>
        <end position="142"/>
    </location>
</feature>
<protein>
    <recommendedName>
        <fullName evidence="7">EamA domain-containing protein</fullName>
    </recommendedName>
</protein>
<feature type="domain" description="EamA" evidence="7">
    <location>
        <begin position="6"/>
        <end position="136"/>
    </location>
</feature>
<comment type="caution">
    <text evidence="8">The sequence shown here is derived from an EMBL/GenBank/DDBJ whole genome shotgun (WGS) entry which is preliminary data.</text>
</comment>
<reference evidence="9" key="1">
    <citation type="submission" date="2017-09" db="EMBL/GenBank/DDBJ databases">
        <title>Depth-based differentiation of microbial function through sediment-hosted aquifers and enrichment of novel symbionts in the deep terrestrial subsurface.</title>
        <authorList>
            <person name="Probst A.J."/>
            <person name="Ladd B."/>
            <person name="Jarett J.K."/>
            <person name="Geller-Mcgrath D.E."/>
            <person name="Sieber C.M.K."/>
            <person name="Emerson J.B."/>
            <person name="Anantharaman K."/>
            <person name="Thomas B.C."/>
            <person name="Malmstrom R."/>
            <person name="Stieglmeier M."/>
            <person name="Klingl A."/>
            <person name="Woyke T."/>
            <person name="Ryan C.M."/>
            <person name="Banfield J.F."/>
        </authorList>
    </citation>
    <scope>NUCLEOTIDE SEQUENCE [LARGE SCALE GENOMIC DNA]</scope>
</reference>
<dbReference type="AlphaFoldDB" id="A0A2M8GLJ9"/>
<keyword evidence="5 6" id="KW-0472">Membrane</keyword>
<dbReference type="SUPFAM" id="SSF103481">
    <property type="entry name" value="Multidrug resistance efflux transporter EmrE"/>
    <property type="match status" value="2"/>
</dbReference>
<feature type="transmembrane region" description="Helical" evidence="6">
    <location>
        <begin position="96"/>
        <end position="113"/>
    </location>
</feature>
<name>A0A2M8GLJ9_9BACT</name>
<dbReference type="InterPro" id="IPR000620">
    <property type="entry name" value="EamA_dom"/>
</dbReference>
<feature type="transmembrane region" description="Helical" evidence="6">
    <location>
        <begin position="276"/>
        <end position="293"/>
    </location>
</feature>
<sequence>MSNKVKALLAILVIVVFSGGTAPYVKLALTKIHPFTFTFLRFFLSFLIILPVFLYKIKPRFNKDNWKLIFLSLLSTSNIILFAIGIRLTMASVGQIIYSFTPLLVSLMSFFILREKISLKKILGVIIGFVGVNLIILMPLLSKTITITNGLNTLLGNLLIFIGCIVYSYYTVLSKKFLKTYSPLWLTISFILTTALVSLIFIPLEYSSLKPLMFHLDITVLWPVIYVITIGTVMAYFLQQYAIDKATPLIASLMEYLFPASTLVWSYFILGEKLNFYLGIGLVLILSGAWLVTKS</sequence>
<feature type="transmembrane region" description="Helical" evidence="6">
    <location>
        <begin position="218"/>
        <end position="238"/>
    </location>
</feature>
<keyword evidence="2" id="KW-1003">Cell membrane</keyword>
<keyword evidence="4 6" id="KW-1133">Transmembrane helix</keyword>
<evidence type="ECO:0000313" key="8">
    <source>
        <dbReference type="EMBL" id="PJC81440.1"/>
    </source>
</evidence>
<evidence type="ECO:0000256" key="5">
    <source>
        <dbReference type="ARBA" id="ARBA00023136"/>
    </source>
</evidence>
<dbReference type="GO" id="GO:0005886">
    <property type="term" value="C:plasma membrane"/>
    <property type="evidence" value="ECO:0007669"/>
    <property type="project" value="UniProtKB-SubCell"/>
</dbReference>
<evidence type="ECO:0000256" key="6">
    <source>
        <dbReference type="SAM" id="Phobius"/>
    </source>
</evidence>
<proteinExistence type="predicted"/>
<evidence type="ECO:0000256" key="1">
    <source>
        <dbReference type="ARBA" id="ARBA00004651"/>
    </source>
</evidence>
<dbReference type="EMBL" id="PFQK01000081">
    <property type="protein sequence ID" value="PJC81440.1"/>
    <property type="molecule type" value="Genomic_DNA"/>
</dbReference>
<feature type="domain" description="EamA" evidence="7">
    <location>
        <begin position="155"/>
        <end position="293"/>
    </location>
</feature>
<dbReference type="Proteomes" id="UP000229370">
    <property type="component" value="Unassembled WGS sequence"/>
</dbReference>
<feature type="transmembrane region" description="Helical" evidence="6">
    <location>
        <begin position="37"/>
        <end position="56"/>
    </location>
</feature>
<evidence type="ECO:0000313" key="9">
    <source>
        <dbReference type="Proteomes" id="UP000229370"/>
    </source>
</evidence>
<dbReference type="PANTHER" id="PTHR32322">
    <property type="entry name" value="INNER MEMBRANE TRANSPORTER"/>
    <property type="match status" value="1"/>
</dbReference>
<evidence type="ECO:0000256" key="4">
    <source>
        <dbReference type="ARBA" id="ARBA00022989"/>
    </source>
</evidence>
<feature type="transmembrane region" description="Helical" evidence="6">
    <location>
        <begin position="154"/>
        <end position="172"/>
    </location>
</feature>
<gene>
    <name evidence="8" type="ORF">CO007_04700</name>
</gene>
<dbReference type="PANTHER" id="PTHR32322:SF18">
    <property type="entry name" value="S-ADENOSYLMETHIONINE_S-ADENOSYLHOMOCYSTEINE TRANSPORTER"/>
    <property type="match status" value="1"/>
</dbReference>
<evidence type="ECO:0000256" key="3">
    <source>
        <dbReference type="ARBA" id="ARBA00022692"/>
    </source>
</evidence>